<dbReference type="EMBL" id="CAUYUJ010014222">
    <property type="protein sequence ID" value="CAK0838417.1"/>
    <property type="molecule type" value="Genomic_DNA"/>
</dbReference>
<dbReference type="Proteomes" id="UP001189429">
    <property type="component" value="Unassembled WGS sequence"/>
</dbReference>
<organism evidence="2 3">
    <name type="scientific">Prorocentrum cordatum</name>
    <dbReference type="NCBI Taxonomy" id="2364126"/>
    <lineage>
        <taxon>Eukaryota</taxon>
        <taxon>Sar</taxon>
        <taxon>Alveolata</taxon>
        <taxon>Dinophyceae</taxon>
        <taxon>Prorocentrales</taxon>
        <taxon>Prorocentraceae</taxon>
        <taxon>Prorocentrum</taxon>
    </lineage>
</organism>
<keyword evidence="3" id="KW-1185">Reference proteome</keyword>
<evidence type="ECO:0008006" key="4">
    <source>
        <dbReference type="Google" id="ProtNLM"/>
    </source>
</evidence>
<comment type="caution">
    <text evidence="2">The sequence shown here is derived from an EMBL/GenBank/DDBJ whole genome shotgun (WGS) entry which is preliminary data.</text>
</comment>
<evidence type="ECO:0000313" key="3">
    <source>
        <dbReference type="Proteomes" id="UP001189429"/>
    </source>
</evidence>
<evidence type="ECO:0000256" key="1">
    <source>
        <dbReference type="SAM" id="MobiDB-lite"/>
    </source>
</evidence>
<accession>A0ABN9T0H3</accession>
<protein>
    <recommendedName>
        <fullName evidence="4">Cation/H+ exchanger domain-containing protein</fullName>
    </recommendedName>
</protein>
<evidence type="ECO:0000313" key="2">
    <source>
        <dbReference type="EMBL" id="CAK0838417.1"/>
    </source>
</evidence>
<reference evidence="2" key="1">
    <citation type="submission" date="2023-10" db="EMBL/GenBank/DDBJ databases">
        <authorList>
            <person name="Chen Y."/>
            <person name="Shah S."/>
            <person name="Dougan E. K."/>
            <person name="Thang M."/>
            <person name="Chan C."/>
        </authorList>
    </citation>
    <scope>NUCLEOTIDE SEQUENCE [LARGE SCALE GENOMIC DNA]</scope>
</reference>
<feature type="region of interest" description="Disordered" evidence="1">
    <location>
        <begin position="304"/>
        <end position="326"/>
    </location>
</feature>
<proteinExistence type="predicted"/>
<sequence>MGRPLVISDFVYVCSTAQRSAAQRRARAAAARGVTVARSEVEQLKAKVELIKQSRTADSRAQQASMPLTPYFHVPNFAMSSPNGYGRSGRHSWFMRSWMLAWISAHWCGIKKATDWGGIKKQLVAESAGSAEQEQDLAPVLHALEVAEYAVEPKEHAAAPLNVPKALGMRCACGALVFSSCAEPSAGAPRGTGTPWLAVKKHFEFRSTRSGQLSGRGFCETSMLYGIFVDNLVFLGLPRHVPESGVAMLFGFAFGIAVRVLDLPQEESILVFKNNVFFYGLLPPIIFEAGTRGADVRGQPRQHRGVCGSWHSHQHVGGRRDAAVGR</sequence>
<name>A0ABN9T0H3_9DINO</name>
<gene>
    <name evidence="2" type="ORF">PCOR1329_LOCUS34371</name>
</gene>